<dbReference type="EMBL" id="FQXK01000017">
    <property type="protein sequence ID" value="SHI22457.1"/>
    <property type="molecule type" value="Genomic_DNA"/>
</dbReference>
<keyword evidence="1" id="KW-0812">Transmembrane</keyword>
<dbReference type="RefSeq" id="WP_073387720.1">
    <property type="nucleotide sequence ID" value="NZ_FQXK01000017.1"/>
</dbReference>
<dbReference type="AlphaFoldDB" id="A0A1M5ZE11"/>
<gene>
    <name evidence="2" type="ORF">SAMN02745229_02188</name>
</gene>
<keyword evidence="1" id="KW-0472">Membrane</keyword>
<proteinExistence type="predicted"/>
<feature type="transmembrane region" description="Helical" evidence="1">
    <location>
        <begin position="6"/>
        <end position="21"/>
    </location>
</feature>
<evidence type="ECO:0000313" key="3">
    <source>
        <dbReference type="Proteomes" id="UP000184278"/>
    </source>
</evidence>
<keyword evidence="1" id="KW-1133">Transmembrane helix</keyword>
<sequence length="183" mass="20773">MARILNAVIVILEFVGLYLSISKSGSFKKLLIYYTQLSNLLTLFSSILFVIFGPKDLVEIVRYVSVCMMIMTFLVTVFVLVPMSGKVKELLFSGSGLYYHLIIPILTTITFLFAEEDVSYAFVWITPVLTLIYGIIMLIMNYKEKLEGPYPFFKIRNQGIKATIIWMAVLMVVISTISVLVLI</sequence>
<feature type="transmembrane region" description="Helical" evidence="1">
    <location>
        <begin position="97"/>
        <end position="114"/>
    </location>
</feature>
<feature type="transmembrane region" description="Helical" evidence="1">
    <location>
        <begin position="163"/>
        <end position="182"/>
    </location>
</feature>
<accession>A0A1M5ZE11</accession>
<name>A0A1M5ZE11_BUTFI</name>
<dbReference type="OrthoDB" id="2004167at2"/>
<dbReference type="STRING" id="1121131.SAMN02745229_02188"/>
<dbReference type="Proteomes" id="UP000184278">
    <property type="component" value="Unassembled WGS sequence"/>
</dbReference>
<evidence type="ECO:0000256" key="1">
    <source>
        <dbReference type="SAM" id="Phobius"/>
    </source>
</evidence>
<feature type="transmembrane region" description="Helical" evidence="1">
    <location>
        <begin position="33"/>
        <end position="54"/>
    </location>
</feature>
<organism evidence="2 3">
    <name type="scientific">Butyrivibrio fibrisolvens DSM 3071</name>
    <dbReference type="NCBI Taxonomy" id="1121131"/>
    <lineage>
        <taxon>Bacteria</taxon>
        <taxon>Bacillati</taxon>
        <taxon>Bacillota</taxon>
        <taxon>Clostridia</taxon>
        <taxon>Lachnospirales</taxon>
        <taxon>Lachnospiraceae</taxon>
        <taxon>Butyrivibrio</taxon>
    </lineage>
</organism>
<protein>
    <submittedName>
        <fullName evidence="2">Uncharacterized protein</fullName>
    </submittedName>
</protein>
<reference evidence="3" key="1">
    <citation type="submission" date="2016-11" db="EMBL/GenBank/DDBJ databases">
        <authorList>
            <person name="Varghese N."/>
            <person name="Submissions S."/>
        </authorList>
    </citation>
    <scope>NUCLEOTIDE SEQUENCE [LARGE SCALE GENOMIC DNA]</scope>
    <source>
        <strain evidence="3">DSM 3071</strain>
    </source>
</reference>
<feature type="transmembrane region" description="Helical" evidence="1">
    <location>
        <begin position="60"/>
        <end position="85"/>
    </location>
</feature>
<dbReference type="GeneID" id="89509648"/>
<feature type="transmembrane region" description="Helical" evidence="1">
    <location>
        <begin position="120"/>
        <end position="142"/>
    </location>
</feature>
<keyword evidence="3" id="KW-1185">Reference proteome</keyword>
<evidence type="ECO:0000313" key="2">
    <source>
        <dbReference type="EMBL" id="SHI22457.1"/>
    </source>
</evidence>